<evidence type="ECO:0000313" key="2">
    <source>
        <dbReference type="Proteomes" id="UP000024404"/>
    </source>
</evidence>
<proteinExistence type="predicted"/>
<organism evidence="1 2">
    <name type="scientific">Onchocerca volvulus</name>
    <dbReference type="NCBI Taxonomy" id="6282"/>
    <lineage>
        <taxon>Eukaryota</taxon>
        <taxon>Metazoa</taxon>
        <taxon>Ecdysozoa</taxon>
        <taxon>Nematoda</taxon>
        <taxon>Chromadorea</taxon>
        <taxon>Rhabditida</taxon>
        <taxon>Spirurina</taxon>
        <taxon>Spiruromorpha</taxon>
        <taxon>Filarioidea</taxon>
        <taxon>Onchocercidae</taxon>
        <taxon>Onchocerca</taxon>
    </lineage>
</organism>
<name>A0A8R1U1M7_ONCVO</name>
<dbReference type="EMBL" id="CMVM020000250">
    <property type="status" value="NOT_ANNOTATED_CDS"/>
    <property type="molecule type" value="Genomic_DNA"/>
</dbReference>
<dbReference type="Proteomes" id="UP000024404">
    <property type="component" value="Unassembled WGS sequence"/>
</dbReference>
<protein>
    <submittedName>
        <fullName evidence="1">Uncharacterized protein</fullName>
    </submittedName>
</protein>
<keyword evidence="2" id="KW-1185">Reference proteome</keyword>
<reference evidence="1" key="2">
    <citation type="submission" date="2022-06" db="UniProtKB">
        <authorList>
            <consortium name="EnsemblMetazoa"/>
        </authorList>
    </citation>
    <scope>IDENTIFICATION</scope>
</reference>
<evidence type="ECO:0000313" key="1">
    <source>
        <dbReference type="EnsemblMetazoa" id="OVOC8825.1"/>
    </source>
</evidence>
<dbReference type="EnsemblMetazoa" id="OVOC8825.1">
    <property type="protein sequence ID" value="OVOC8825.1"/>
    <property type="gene ID" value="WBGene00245634"/>
</dbReference>
<reference evidence="2" key="1">
    <citation type="submission" date="2013-10" db="EMBL/GenBank/DDBJ databases">
        <title>Genome sequencing of Onchocerca volvulus.</title>
        <authorList>
            <person name="Cotton J."/>
            <person name="Tsai J."/>
            <person name="Stanley E."/>
            <person name="Tracey A."/>
            <person name="Holroyd N."/>
            <person name="Lustigman S."/>
            <person name="Berriman M."/>
        </authorList>
    </citation>
    <scope>NUCLEOTIDE SEQUENCE</scope>
</reference>
<dbReference type="AlphaFoldDB" id="A0A8R1U1M7"/>
<accession>A0A8R1U1M7</accession>
<sequence length="59" mass="6682">MGCSIQVYLLVKNSVSKIQNDMLNMDLRTNKCFGCLVLETGFNIQHNKTRDSAENCNVE</sequence>